<proteinExistence type="predicted"/>
<evidence type="ECO:0000313" key="2">
    <source>
        <dbReference type="EMBL" id="MBS7811516.1"/>
    </source>
</evidence>
<evidence type="ECO:0000256" key="1">
    <source>
        <dbReference type="SAM" id="Coils"/>
    </source>
</evidence>
<sequence>MKTIFLRALEADDKATALRAAIDAPRVGTARFEMATESFSAVPGSPFSYWVSDEVRGCFTKFPAFENERRFARQGGVNGDDFRWLRLWFEAGAAQKRGKFFPIAKGGKFSPFYADLLLQGWWDPRRNTFWAFTGLPHRPSLKPASFEFYFRAGLTWPRRTDGLSLRVMPLGCLFADKGPAAFVDGDDVDELLALAAITNSQAFSLLVSMQLARTELAQSFEVGLIQNTPVPVLNSDERSQLASLAKRSWSLTRAVDARAETSHAFIVPALLQVSGSDLDARARAYADRLGDIEVELKSNQAQIDAICFRIYEIDKADRGAVKTGIVARAEVAGDAVDGDVDEDALDADSEADAGTGTSALIIELMSWAMGVALGRFDLRLATGVRPLPIEPEPFDPLPTGSPGMLVREDGLPCERAPQGYPINPAFGEILVDDAGHPRDLTAALQAVFRQVFATEAEARWEEAVQFLTLNGQGFQRWLAVDFFDCHLKRYSKSRRRAPIYWQLSVPSGQYSVWLYAHQVTRNTLFDLQKDVVAPKLAHEENRLADLRAEAVTDLSAAKRRKVEAQERHVEELRVILEEVRRVAPLWSPFLDDGVALAMAPLWRLVPQHRAWQRELKSRWDDLIDEKYEWARMAMHLWPERVVPKCTTDRSLAIAHELEDAFWVEGLDRRWRQRGSIDSTIRYLEEGLLSESLRATVMDLQRFARQHIATQSEAGWWMDLKSGRHDDTPLALALWPERVLQRARTQPSLLSGLGLPLPARGFDDRALAALLRRYRPRHSEVDLEVLEAFCATFGNAAAWETRWADFDIGRLDEQPLARFLYPRRVLARALTDHAFAAGHDLARWFWLNAPAGPRRLKEPEEEVRIALAERDRPAMKAALKAFLEAPVAPGSARRERRARSA</sequence>
<gene>
    <name evidence="2" type="ORF">KHU32_11255</name>
</gene>
<accession>A0ABS5QCU6</accession>
<comment type="caution">
    <text evidence="2">The sequence shown here is derived from an EMBL/GenBank/DDBJ whole genome shotgun (WGS) entry which is preliminary data.</text>
</comment>
<protein>
    <submittedName>
        <fullName evidence="2">Uncharacterized protein</fullName>
    </submittedName>
</protein>
<dbReference type="Proteomes" id="UP000766336">
    <property type="component" value="Unassembled WGS sequence"/>
</dbReference>
<feature type="coiled-coil region" evidence="1">
    <location>
        <begin position="547"/>
        <end position="582"/>
    </location>
</feature>
<reference evidence="2 3" key="1">
    <citation type="submission" date="2021-05" db="EMBL/GenBank/DDBJ databases">
        <title>Roseococcus sp. XZZS9, whole genome shotgun sequencing project.</title>
        <authorList>
            <person name="Zhao G."/>
            <person name="Shen L."/>
        </authorList>
    </citation>
    <scope>NUCLEOTIDE SEQUENCE [LARGE SCALE GENOMIC DNA]</scope>
    <source>
        <strain evidence="2 3">XZZS9</strain>
    </source>
</reference>
<organism evidence="2 3">
    <name type="scientific">Roseococcus pinisoli</name>
    <dbReference type="NCBI Taxonomy" id="2835040"/>
    <lineage>
        <taxon>Bacteria</taxon>
        <taxon>Pseudomonadati</taxon>
        <taxon>Pseudomonadota</taxon>
        <taxon>Alphaproteobacteria</taxon>
        <taxon>Acetobacterales</taxon>
        <taxon>Roseomonadaceae</taxon>
        <taxon>Roseococcus</taxon>
    </lineage>
</organism>
<keyword evidence="1" id="KW-0175">Coiled coil</keyword>
<dbReference type="EMBL" id="JAHCDA010000002">
    <property type="protein sequence ID" value="MBS7811516.1"/>
    <property type="molecule type" value="Genomic_DNA"/>
</dbReference>
<keyword evidence="3" id="KW-1185">Reference proteome</keyword>
<evidence type="ECO:0000313" key="3">
    <source>
        <dbReference type="Proteomes" id="UP000766336"/>
    </source>
</evidence>
<name>A0ABS5QCU6_9PROT</name>
<dbReference type="RefSeq" id="WP_213670188.1">
    <property type="nucleotide sequence ID" value="NZ_JAHCDA010000002.1"/>
</dbReference>